<reference evidence="2 3" key="1">
    <citation type="submission" date="2019-12" db="EMBL/GenBank/DDBJ databases">
        <authorList>
            <person name="Zhao J."/>
        </authorList>
    </citation>
    <scope>NUCLEOTIDE SEQUENCE [LARGE SCALE GENOMIC DNA]</scope>
    <source>
        <strain evidence="2 3">S-15</strain>
    </source>
</reference>
<feature type="chain" id="PRO_5027088540" description="Outer membrane protein beta-barrel domain-containing protein" evidence="1">
    <location>
        <begin position="20"/>
        <end position="211"/>
    </location>
</feature>
<keyword evidence="1" id="KW-0732">Signal</keyword>
<comment type="caution">
    <text evidence="2">The sequence shown here is derived from an EMBL/GenBank/DDBJ whole genome shotgun (WGS) entry which is preliminary data.</text>
</comment>
<sequence>MKKLFSVVFVVCICTSIFAQSFERDIRDALKTKPVLDLRLDSRHSFINQSGVNVFGVKGGIEFDRKLRFGLGFNILSTPLRTSISYLENGILKTSDQARLVFYHVSPYTEYVFYKGERWEMSIPVQFGIGNSYYTLNTDNGRINRNRQFILTYEPAITAQYKILKYFGLGFGVGYRLMIIDNKAVKESFNSPVYIFRFKIFFGEIYKDLLK</sequence>
<proteinExistence type="predicted"/>
<evidence type="ECO:0000256" key="1">
    <source>
        <dbReference type="SAM" id="SignalP"/>
    </source>
</evidence>
<dbReference type="AlphaFoldDB" id="A0A6N9NGI3"/>
<dbReference type="Proteomes" id="UP000470771">
    <property type="component" value="Unassembled WGS sequence"/>
</dbReference>
<name>A0A6N9NGI3_9FLAO</name>
<keyword evidence="3" id="KW-1185">Reference proteome</keyword>
<gene>
    <name evidence="2" type="ORF">GQN54_00835</name>
</gene>
<feature type="signal peptide" evidence="1">
    <location>
        <begin position="1"/>
        <end position="19"/>
    </location>
</feature>
<dbReference type="EMBL" id="WWNE01000003">
    <property type="protein sequence ID" value="NBG64641.1"/>
    <property type="molecule type" value="Genomic_DNA"/>
</dbReference>
<dbReference type="RefSeq" id="WP_160631015.1">
    <property type="nucleotide sequence ID" value="NZ_WWNE01000003.1"/>
</dbReference>
<evidence type="ECO:0000313" key="3">
    <source>
        <dbReference type="Proteomes" id="UP000470771"/>
    </source>
</evidence>
<organism evidence="2 3">
    <name type="scientific">Acidiluteibacter ferrifornacis</name>
    <dbReference type="NCBI Taxonomy" id="2692424"/>
    <lineage>
        <taxon>Bacteria</taxon>
        <taxon>Pseudomonadati</taxon>
        <taxon>Bacteroidota</taxon>
        <taxon>Flavobacteriia</taxon>
        <taxon>Flavobacteriales</taxon>
        <taxon>Cryomorphaceae</taxon>
        <taxon>Acidiluteibacter</taxon>
    </lineage>
</organism>
<accession>A0A6N9NGI3</accession>
<evidence type="ECO:0000313" key="2">
    <source>
        <dbReference type="EMBL" id="NBG64641.1"/>
    </source>
</evidence>
<evidence type="ECO:0008006" key="4">
    <source>
        <dbReference type="Google" id="ProtNLM"/>
    </source>
</evidence>
<protein>
    <recommendedName>
        <fullName evidence="4">Outer membrane protein beta-barrel domain-containing protein</fullName>
    </recommendedName>
</protein>